<evidence type="ECO:0000313" key="9">
    <source>
        <dbReference type="EMBL" id="CDH24551.1"/>
    </source>
</evidence>
<dbReference type="PROSITE" id="PS51459">
    <property type="entry name" value="FIDO"/>
    <property type="match status" value="1"/>
</dbReference>
<accession>A0A077PUY5</accession>
<proteinExistence type="predicted"/>
<evidence type="ECO:0000256" key="1">
    <source>
        <dbReference type="ARBA" id="ARBA00022679"/>
    </source>
</evidence>
<evidence type="ECO:0000259" key="8">
    <source>
        <dbReference type="PROSITE" id="PS51459"/>
    </source>
</evidence>
<sequence>MIHPFREGNGRVQRLFFEHLVLSAGYELDWQDIDVTEWINANIDGVFVNYEPMKIIFKRIIKVAVNYF</sequence>
<keyword evidence="4" id="KW-0067">ATP-binding</keyword>
<comment type="caution">
    <text evidence="9">The sequence shown here is derived from an EMBL/GenBank/DDBJ whole genome shotgun (WGS) entry which is preliminary data.</text>
</comment>
<dbReference type="GO" id="GO:0005524">
    <property type="term" value="F:ATP binding"/>
    <property type="evidence" value="ECO:0007669"/>
    <property type="project" value="UniProtKB-KW"/>
</dbReference>
<dbReference type="Proteomes" id="UP000028493">
    <property type="component" value="Unassembled WGS sequence"/>
</dbReference>
<dbReference type="AlphaFoldDB" id="A0A077PUY5"/>
<dbReference type="EMBL" id="CBSZ010000219">
    <property type="protein sequence ID" value="CDH24551.1"/>
    <property type="molecule type" value="Genomic_DNA"/>
</dbReference>
<feature type="domain" description="Fido" evidence="8">
    <location>
        <begin position="1"/>
        <end position="59"/>
    </location>
</feature>
<name>A0A077PUY5_XENBV</name>
<organism evidence="9">
    <name type="scientific">Xenorhabdus bovienii str. kraussei Becker Underwood</name>
    <dbReference type="NCBI Taxonomy" id="1398204"/>
    <lineage>
        <taxon>Bacteria</taxon>
        <taxon>Pseudomonadati</taxon>
        <taxon>Pseudomonadota</taxon>
        <taxon>Gammaproteobacteria</taxon>
        <taxon>Enterobacterales</taxon>
        <taxon>Morganellaceae</taxon>
        <taxon>Xenorhabdus</taxon>
    </lineage>
</organism>
<evidence type="ECO:0000256" key="6">
    <source>
        <dbReference type="ARBA" id="ARBA00047939"/>
    </source>
</evidence>
<comment type="catalytic activity">
    <reaction evidence="6">
        <text>L-threonyl-[protein] + ATP = 3-O-(5'-adenylyl)-L-threonyl-[protein] + diphosphate</text>
        <dbReference type="Rhea" id="RHEA:54292"/>
        <dbReference type="Rhea" id="RHEA-COMP:11060"/>
        <dbReference type="Rhea" id="RHEA-COMP:13847"/>
        <dbReference type="ChEBI" id="CHEBI:30013"/>
        <dbReference type="ChEBI" id="CHEBI:30616"/>
        <dbReference type="ChEBI" id="CHEBI:33019"/>
        <dbReference type="ChEBI" id="CHEBI:138113"/>
        <dbReference type="EC" id="2.7.7.108"/>
    </reaction>
</comment>
<evidence type="ECO:0000256" key="7">
    <source>
        <dbReference type="ARBA" id="ARBA00048696"/>
    </source>
</evidence>
<dbReference type="InterPro" id="IPR003812">
    <property type="entry name" value="Fido"/>
</dbReference>
<evidence type="ECO:0000256" key="4">
    <source>
        <dbReference type="ARBA" id="ARBA00022840"/>
    </source>
</evidence>
<keyword evidence="3" id="KW-0547">Nucleotide-binding</keyword>
<evidence type="ECO:0000256" key="2">
    <source>
        <dbReference type="ARBA" id="ARBA00022695"/>
    </source>
</evidence>
<reference evidence="9" key="1">
    <citation type="submission" date="2013-07" db="EMBL/GenBank/DDBJ databases">
        <title>Sub-species coevolution in mutualistic symbiosis.</title>
        <authorList>
            <person name="Murfin K."/>
            <person name="Klassen J."/>
            <person name="Lee M."/>
            <person name="Forst S."/>
            <person name="Stock P."/>
            <person name="Goodrich-Blair H."/>
        </authorList>
    </citation>
    <scope>NUCLEOTIDE SEQUENCE [LARGE SCALE GENOMIC DNA]</scope>
    <source>
        <strain evidence="9">Kraussei Becker Underwood</strain>
    </source>
</reference>
<evidence type="ECO:0000256" key="5">
    <source>
        <dbReference type="ARBA" id="ARBA00034531"/>
    </source>
</evidence>
<dbReference type="PANTHER" id="PTHR39560:SF1">
    <property type="entry name" value="PROTEIN ADENYLYLTRANSFERASE FIC-RELATED"/>
    <property type="match status" value="1"/>
</dbReference>
<evidence type="ECO:0000256" key="3">
    <source>
        <dbReference type="ARBA" id="ARBA00022741"/>
    </source>
</evidence>
<comment type="catalytic activity">
    <reaction evidence="7">
        <text>L-tyrosyl-[protein] + ATP = O-(5'-adenylyl)-L-tyrosyl-[protein] + diphosphate</text>
        <dbReference type="Rhea" id="RHEA:54288"/>
        <dbReference type="Rhea" id="RHEA-COMP:10136"/>
        <dbReference type="Rhea" id="RHEA-COMP:13846"/>
        <dbReference type="ChEBI" id="CHEBI:30616"/>
        <dbReference type="ChEBI" id="CHEBI:33019"/>
        <dbReference type="ChEBI" id="CHEBI:46858"/>
        <dbReference type="ChEBI" id="CHEBI:83624"/>
        <dbReference type="EC" id="2.7.7.108"/>
    </reaction>
</comment>
<dbReference type="EC" id="2.7.7.108" evidence="5"/>
<dbReference type="InterPro" id="IPR036597">
    <property type="entry name" value="Fido-like_dom_sf"/>
</dbReference>
<keyword evidence="1 9" id="KW-0808">Transferase</keyword>
<dbReference type="HOGENOM" id="CLU_080158_5_1_6"/>
<dbReference type="Pfam" id="PF02661">
    <property type="entry name" value="Fic"/>
    <property type="match status" value="1"/>
</dbReference>
<dbReference type="Gene3D" id="1.10.3290.10">
    <property type="entry name" value="Fido-like domain"/>
    <property type="match status" value="1"/>
</dbReference>
<dbReference type="PANTHER" id="PTHR39560">
    <property type="entry name" value="PROTEIN ADENYLYLTRANSFERASE FIC-RELATED"/>
    <property type="match status" value="1"/>
</dbReference>
<dbReference type="GO" id="GO:0051302">
    <property type="term" value="P:regulation of cell division"/>
    <property type="evidence" value="ECO:0007669"/>
    <property type="project" value="TreeGrafter"/>
</dbReference>
<keyword evidence="2" id="KW-0548">Nucleotidyltransferase</keyword>
<protein>
    <recommendedName>
        <fullName evidence="5">protein adenylyltransferase</fullName>
        <ecNumber evidence="5">2.7.7.108</ecNumber>
    </recommendedName>
</protein>
<gene>
    <name evidence="9" type="ORF">XBKB1_2960046</name>
</gene>
<dbReference type="RefSeq" id="WP_413770679.1">
    <property type="nucleotide sequence ID" value="NZ_CAWLXS010000288.1"/>
</dbReference>
<dbReference type="SUPFAM" id="SSF140931">
    <property type="entry name" value="Fic-like"/>
    <property type="match status" value="1"/>
</dbReference>
<dbReference type="GO" id="GO:0070733">
    <property type="term" value="F:AMPylase activity"/>
    <property type="evidence" value="ECO:0007669"/>
    <property type="project" value="UniProtKB-EC"/>
</dbReference>